<dbReference type="EMBL" id="JBHTIW010000007">
    <property type="protein sequence ID" value="MFD0920606.1"/>
    <property type="molecule type" value="Genomic_DNA"/>
</dbReference>
<accession>A0ABW3FV12</accession>
<protein>
    <submittedName>
        <fullName evidence="2">Uncharacterized protein</fullName>
    </submittedName>
</protein>
<comment type="caution">
    <text evidence="2">The sequence shown here is derived from an EMBL/GenBank/DDBJ whole genome shotgun (WGS) entry which is preliminary data.</text>
</comment>
<sequence>MRRTLVGAAAVVFALTGPVAVAAPADDWQFVGPGMTSGISGIALADGTASDARAVVVRDNKKPGENRAALVDLHEGELTGVRPLAWHGELPVDLEAIGAVPQAPGEYVALASSGRAFHIRLDRDAVTVLGAFPLPQDRAYPNYEGFGLARIGGGLVAVWAERGDGARPGTLYAATFDAATGRFGRVRSVPFRAPFPTADVRHVSDLQVRPDGAVLVSSASDPGDDGPFQSALYVAGRVVRDGDEVSVAADHEPRELARFDGHKVEGITGLGDGVLVGSDDENLGGSVRVVRP</sequence>
<evidence type="ECO:0000313" key="2">
    <source>
        <dbReference type="EMBL" id="MFD0920606.1"/>
    </source>
</evidence>
<dbReference type="RefSeq" id="WP_263248249.1">
    <property type="nucleotide sequence ID" value="NZ_BAABLT010000005.1"/>
</dbReference>
<feature type="chain" id="PRO_5047226477" evidence="1">
    <location>
        <begin position="23"/>
        <end position="292"/>
    </location>
</feature>
<evidence type="ECO:0000256" key="1">
    <source>
        <dbReference type="SAM" id="SignalP"/>
    </source>
</evidence>
<name>A0ABW3FV12_9PSEU</name>
<evidence type="ECO:0000313" key="3">
    <source>
        <dbReference type="Proteomes" id="UP001597018"/>
    </source>
</evidence>
<feature type="signal peptide" evidence="1">
    <location>
        <begin position="1"/>
        <end position="22"/>
    </location>
</feature>
<organism evidence="2 3">
    <name type="scientific">Saccharopolyspora rosea</name>
    <dbReference type="NCBI Taxonomy" id="524884"/>
    <lineage>
        <taxon>Bacteria</taxon>
        <taxon>Bacillati</taxon>
        <taxon>Actinomycetota</taxon>
        <taxon>Actinomycetes</taxon>
        <taxon>Pseudonocardiales</taxon>
        <taxon>Pseudonocardiaceae</taxon>
        <taxon>Saccharopolyspora</taxon>
    </lineage>
</organism>
<reference evidence="3" key="1">
    <citation type="journal article" date="2019" name="Int. J. Syst. Evol. Microbiol.">
        <title>The Global Catalogue of Microorganisms (GCM) 10K type strain sequencing project: providing services to taxonomists for standard genome sequencing and annotation.</title>
        <authorList>
            <consortium name="The Broad Institute Genomics Platform"/>
            <consortium name="The Broad Institute Genome Sequencing Center for Infectious Disease"/>
            <person name="Wu L."/>
            <person name="Ma J."/>
        </authorList>
    </citation>
    <scope>NUCLEOTIDE SEQUENCE [LARGE SCALE GENOMIC DNA]</scope>
    <source>
        <strain evidence="3">CCUG 56401</strain>
    </source>
</reference>
<gene>
    <name evidence="2" type="ORF">ACFQ16_12705</name>
</gene>
<proteinExistence type="predicted"/>
<dbReference type="Proteomes" id="UP001597018">
    <property type="component" value="Unassembled WGS sequence"/>
</dbReference>
<keyword evidence="1" id="KW-0732">Signal</keyword>
<keyword evidence="3" id="KW-1185">Reference proteome</keyword>